<dbReference type="Pfam" id="PF11008">
    <property type="entry name" value="DUF2846"/>
    <property type="match status" value="1"/>
</dbReference>
<evidence type="ECO:0000313" key="3">
    <source>
        <dbReference type="EMBL" id="MDR7152066.1"/>
    </source>
</evidence>
<proteinExistence type="predicted"/>
<protein>
    <recommendedName>
        <fullName evidence="2">DUF2846 domain-containing protein</fullName>
    </recommendedName>
</protein>
<keyword evidence="1" id="KW-0732">Signal</keyword>
<dbReference type="PROSITE" id="PS51257">
    <property type="entry name" value="PROKAR_LIPOPROTEIN"/>
    <property type="match status" value="1"/>
</dbReference>
<reference evidence="3 4" key="1">
    <citation type="submission" date="2023-07" db="EMBL/GenBank/DDBJ databases">
        <title>Sorghum-associated microbial communities from plants grown in Nebraska, USA.</title>
        <authorList>
            <person name="Schachtman D."/>
        </authorList>
    </citation>
    <scope>NUCLEOTIDE SEQUENCE [LARGE SCALE GENOMIC DNA]</scope>
    <source>
        <strain evidence="3 4">4249</strain>
    </source>
</reference>
<evidence type="ECO:0000259" key="2">
    <source>
        <dbReference type="Pfam" id="PF11008"/>
    </source>
</evidence>
<comment type="caution">
    <text evidence="3">The sequence shown here is derived from an EMBL/GenBank/DDBJ whole genome shotgun (WGS) entry which is preliminary data.</text>
</comment>
<feature type="signal peptide" evidence="1">
    <location>
        <begin position="1"/>
        <end position="26"/>
    </location>
</feature>
<dbReference type="EMBL" id="JAVDWU010000010">
    <property type="protein sequence ID" value="MDR7152066.1"/>
    <property type="molecule type" value="Genomic_DNA"/>
</dbReference>
<keyword evidence="4" id="KW-1185">Reference proteome</keyword>
<accession>A0ABU1WS12</accession>
<dbReference type="RefSeq" id="WP_310320446.1">
    <property type="nucleotide sequence ID" value="NZ_JAVDWU010000010.1"/>
</dbReference>
<feature type="domain" description="DUF2846" evidence="2">
    <location>
        <begin position="45"/>
        <end position="118"/>
    </location>
</feature>
<evidence type="ECO:0000313" key="4">
    <source>
        <dbReference type="Proteomes" id="UP001265700"/>
    </source>
</evidence>
<dbReference type="Proteomes" id="UP001265700">
    <property type="component" value="Unassembled WGS sequence"/>
</dbReference>
<organism evidence="3 4">
    <name type="scientific">Hydrogenophaga palleronii</name>
    <dbReference type="NCBI Taxonomy" id="65655"/>
    <lineage>
        <taxon>Bacteria</taxon>
        <taxon>Pseudomonadati</taxon>
        <taxon>Pseudomonadota</taxon>
        <taxon>Betaproteobacteria</taxon>
        <taxon>Burkholderiales</taxon>
        <taxon>Comamonadaceae</taxon>
        <taxon>Hydrogenophaga</taxon>
    </lineage>
</organism>
<name>A0ABU1WS12_9BURK</name>
<dbReference type="InterPro" id="IPR022548">
    <property type="entry name" value="DUF2846"/>
</dbReference>
<evidence type="ECO:0000256" key="1">
    <source>
        <dbReference type="SAM" id="SignalP"/>
    </source>
</evidence>
<feature type="chain" id="PRO_5045763611" description="DUF2846 domain-containing protein" evidence="1">
    <location>
        <begin position="27"/>
        <end position="154"/>
    </location>
</feature>
<sequence length="154" mass="16707">MKATIRISTALVTLLMITGCATVQMADQQAQNEIKQFKTQPGLTNLFVCREKAVLVGAGITTDVQLNGESIGFVKPNTFVQAWVEPGEHTIQMKNDGIAGMHSPKITIETQGNDTRFLWIGVTGGGMGTYTIDHFETPQAGMRCVQDATYSVAR</sequence>
<gene>
    <name evidence="3" type="ORF">J2W49_004042</name>
</gene>